<accession>A0A0L0VC48</accession>
<dbReference type="InterPro" id="IPR036167">
    <property type="entry name" value="tRNA_intron_Endo_cat-like_sf"/>
</dbReference>
<dbReference type="SUPFAM" id="SSF53032">
    <property type="entry name" value="tRNA-intron endonuclease catalytic domain-like"/>
    <property type="match status" value="1"/>
</dbReference>
<gene>
    <name evidence="4" type="ORF">PSTG_09917</name>
</gene>
<protein>
    <recommendedName>
        <fullName evidence="3">tRNA-splicing endonuclease subunit Sen15 domain-containing protein</fullName>
    </recommendedName>
</protein>
<dbReference type="GO" id="GO:0006388">
    <property type="term" value="P:tRNA splicing, via endonucleolytic cleavage and ligation"/>
    <property type="evidence" value="ECO:0007669"/>
    <property type="project" value="InterPro"/>
</dbReference>
<comment type="caution">
    <text evidence="4">The sequence shown here is derived from an EMBL/GenBank/DDBJ whole genome shotgun (WGS) entry which is preliminary data.</text>
</comment>
<dbReference type="GO" id="GO:0003676">
    <property type="term" value="F:nucleic acid binding"/>
    <property type="evidence" value="ECO:0007669"/>
    <property type="project" value="InterPro"/>
</dbReference>
<dbReference type="EMBL" id="AJIL01000077">
    <property type="protein sequence ID" value="KNE96781.1"/>
    <property type="molecule type" value="Genomic_DNA"/>
</dbReference>
<evidence type="ECO:0000313" key="5">
    <source>
        <dbReference type="Proteomes" id="UP000054564"/>
    </source>
</evidence>
<evidence type="ECO:0000313" key="4">
    <source>
        <dbReference type="EMBL" id="KNE96781.1"/>
    </source>
</evidence>
<evidence type="ECO:0000256" key="1">
    <source>
        <dbReference type="ARBA" id="ARBA00006091"/>
    </source>
</evidence>
<comment type="similarity">
    <text evidence="1">Belongs to the SEN15 family.</text>
</comment>
<organism evidence="4 5">
    <name type="scientific">Puccinia striiformis f. sp. tritici PST-78</name>
    <dbReference type="NCBI Taxonomy" id="1165861"/>
    <lineage>
        <taxon>Eukaryota</taxon>
        <taxon>Fungi</taxon>
        <taxon>Dikarya</taxon>
        <taxon>Basidiomycota</taxon>
        <taxon>Pucciniomycotina</taxon>
        <taxon>Pucciniomycetes</taxon>
        <taxon>Pucciniales</taxon>
        <taxon>Pucciniaceae</taxon>
        <taxon>Puccinia</taxon>
    </lineage>
</organism>
<feature type="domain" description="tRNA-splicing endonuclease subunit Sen15" evidence="3">
    <location>
        <begin position="121"/>
        <end position="218"/>
    </location>
</feature>
<keyword evidence="2" id="KW-0819">tRNA processing</keyword>
<evidence type="ECO:0000256" key="2">
    <source>
        <dbReference type="ARBA" id="ARBA00022694"/>
    </source>
</evidence>
<dbReference type="InterPro" id="IPR018593">
    <property type="entry name" value="tRNA-endonuc_su_Sen15"/>
</dbReference>
<reference evidence="5" key="1">
    <citation type="submission" date="2014-03" db="EMBL/GenBank/DDBJ databases">
        <title>The Genome Sequence of Puccinia striiformis f. sp. tritici PST-78.</title>
        <authorList>
            <consortium name="The Broad Institute Genome Sequencing Platform"/>
            <person name="Cuomo C."/>
            <person name="Hulbert S."/>
            <person name="Chen X."/>
            <person name="Walker B."/>
            <person name="Young S.K."/>
            <person name="Zeng Q."/>
            <person name="Gargeya S."/>
            <person name="Fitzgerald M."/>
            <person name="Haas B."/>
            <person name="Abouelleil A."/>
            <person name="Alvarado L."/>
            <person name="Arachchi H.M."/>
            <person name="Berlin A.M."/>
            <person name="Chapman S.B."/>
            <person name="Goldberg J."/>
            <person name="Griggs A."/>
            <person name="Gujja S."/>
            <person name="Hansen M."/>
            <person name="Howarth C."/>
            <person name="Imamovic A."/>
            <person name="Larimer J."/>
            <person name="McCowan C."/>
            <person name="Montmayeur A."/>
            <person name="Murphy C."/>
            <person name="Neiman D."/>
            <person name="Pearson M."/>
            <person name="Priest M."/>
            <person name="Roberts A."/>
            <person name="Saif S."/>
            <person name="Shea T."/>
            <person name="Sisk P."/>
            <person name="Sykes S."/>
            <person name="Wortman J."/>
            <person name="Nusbaum C."/>
            <person name="Birren B."/>
        </authorList>
    </citation>
    <scope>NUCLEOTIDE SEQUENCE [LARGE SCALE GENOMIC DNA]</scope>
    <source>
        <strain evidence="5">race PST-78</strain>
    </source>
</reference>
<name>A0A0L0VC48_9BASI</name>
<keyword evidence="5" id="KW-1185">Reference proteome</keyword>
<evidence type="ECO:0000259" key="3">
    <source>
        <dbReference type="Pfam" id="PF09631"/>
    </source>
</evidence>
<dbReference type="GO" id="GO:0005634">
    <property type="term" value="C:nucleus"/>
    <property type="evidence" value="ECO:0007669"/>
    <property type="project" value="UniProtKB-ARBA"/>
</dbReference>
<dbReference type="Pfam" id="PF09631">
    <property type="entry name" value="Sen15"/>
    <property type="match status" value="1"/>
</dbReference>
<dbReference type="STRING" id="1165861.A0A0L0VC48"/>
<dbReference type="Gene3D" id="3.40.1350.10">
    <property type="match status" value="1"/>
</dbReference>
<sequence>MPHTSEPPVWSLTACRKNEGGIAEKRVYLGHKTGDLPMNYTCFKPTEPVVTTDSNSCFGCLWSKQNASWLEAQHRKLRIPNIVGFFWYRILAAAMSETKYPTLKEACDEVPGQAAPLLHAFADLTAAQGWQDVKVQTFPTHLSAPSRLAILRGISTASAVERIVYPMSLHQPTNFQILSNIFPSIGLGPNSKVLLAIVSSDSSIVYYELSEGIVSPKEVPE</sequence>
<dbReference type="AlphaFoldDB" id="A0A0L0VC48"/>
<dbReference type="PANTHER" id="PTHR28582">
    <property type="entry name" value="TRNA-SPLICING ENDONUCLEASE SUBUNIT SEN15"/>
    <property type="match status" value="1"/>
</dbReference>
<dbReference type="PANTHER" id="PTHR28582:SF1">
    <property type="entry name" value="TRNA-SPLICING ENDONUCLEASE SUBUNIT SEN15"/>
    <property type="match status" value="1"/>
</dbReference>
<dbReference type="OrthoDB" id="10002170at2759"/>
<proteinExistence type="inferred from homology"/>
<dbReference type="Proteomes" id="UP000054564">
    <property type="component" value="Unassembled WGS sequence"/>
</dbReference>
<dbReference type="InterPro" id="IPR011856">
    <property type="entry name" value="tRNA_endonuc-like_dom_sf"/>
</dbReference>